<keyword evidence="2" id="KW-0547">Nucleotide-binding</keyword>
<evidence type="ECO:0000259" key="1">
    <source>
        <dbReference type="SMART" id="SM00387"/>
    </source>
</evidence>
<dbReference type="SMART" id="SM00387">
    <property type="entry name" value="HATPase_c"/>
    <property type="match status" value="1"/>
</dbReference>
<dbReference type="GO" id="GO:0005524">
    <property type="term" value="F:ATP binding"/>
    <property type="evidence" value="ECO:0007669"/>
    <property type="project" value="UniProtKB-KW"/>
</dbReference>
<name>A0ABT4AEI5_9BACT</name>
<keyword evidence="3" id="KW-1185">Reference proteome</keyword>
<dbReference type="EMBL" id="JAPNKA010000001">
    <property type="protein sequence ID" value="MCY1080083.1"/>
    <property type="molecule type" value="Genomic_DNA"/>
</dbReference>
<sequence length="406" mass="45032">MSPERPLPLSLEDPAPLLQWLSGTGPEPEQIELLFLARAWVRSAIVVASPIEKARAILQRARELHAQVERGENPEVIARLFPAGSKKDLNRFLDEWVNSFEAIEPFANEISKALVPEEQLEDTRLTLRYVIVELLRNVIQHSHASSGGVVLVDLWNEESGRPMLQLAVADAGIGIPASLRTLHPNLSDPEAALEKSLWPHISGTFEEGLTGTQQNAGMGLFFIAEMAKLTGGSLLIATRGASLLLSGWVDDEGNHSLRFIEPRGVGFPGTLVVFELPVGGVVDYPALIETIKERAKQRTPQRAIHRWIRFDSAPPEATVFEIQKQAENTPAAIHLAQNEITPRILRREPIVLDFSGLRILTQSYLHSLLFEPLRLAWALRTPIHVRNVEPAVRSNLELLENYALAG</sequence>
<feature type="domain" description="Histidine kinase/HSP90-like ATPase" evidence="1">
    <location>
        <begin position="122"/>
        <end position="280"/>
    </location>
</feature>
<gene>
    <name evidence="2" type="ORF">OV287_37095</name>
</gene>
<organism evidence="2 3">
    <name type="scientific">Archangium lansingense</name>
    <dbReference type="NCBI Taxonomy" id="2995310"/>
    <lineage>
        <taxon>Bacteria</taxon>
        <taxon>Pseudomonadati</taxon>
        <taxon>Myxococcota</taxon>
        <taxon>Myxococcia</taxon>
        <taxon>Myxococcales</taxon>
        <taxon>Cystobacterineae</taxon>
        <taxon>Archangiaceae</taxon>
        <taxon>Archangium</taxon>
    </lineage>
</organism>
<dbReference type="InterPro" id="IPR003594">
    <property type="entry name" value="HATPase_dom"/>
</dbReference>
<evidence type="ECO:0000313" key="3">
    <source>
        <dbReference type="Proteomes" id="UP001207654"/>
    </source>
</evidence>
<dbReference type="RefSeq" id="WP_267538759.1">
    <property type="nucleotide sequence ID" value="NZ_JAPNKA010000001.1"/>
</dbReference>
<reference evidence="2 3" key="1">
    <citation type="submission" date="2022-11" db="EMBL/GenBank/DDBJ databases">
        <title>Minimal conservation of predation-associated metabolite biosynthetic gene clusters underscores biosynthetic potential of Myxococcota including descriptions for ten novel species: Archangium lansinium sp. nov., Myxococcus landrumus sp. nov., Nannocystis bai.</title>
        <authorList>
            <person name="Ahearne A."/>
            <person name="Stevens C."/>
            <person name="Phillips K."/>
        </authorList>
    </citation>
    <scope>NUCLEOTIDE SEQUENCE [LARGE SCALE GENOMIC DNA]</scope>
    <source>
        <strain evidence="2 3">MIWBW</strain>
    </source>
</reference>
<keyword evidence="2" id="KW-0067">ATP-binding</keyword>
<dbReference type="SUPFAM" id="SSF55874">
    <property type="entry name" value="ATPase domain of HSP90 chaperone/DNA topoisomerase II/histidine kinase"/>
    <property type="match status" value="1"/>
</dbReference>
<evidence type="ECO:0000313" key="2">
    <source>
        <dbReference type="EMBL" id="MCY1080083.1"/>
    </source>
</evidence>
<comment type="caution">
    <text evidence="2">The sequence shown here is derived from an EMBL/GenBank/DDBJ whole genome shotgun (WGS) entry which is preliminary data.</text>
</comment>
<dbReference type="Proteomes" id="UP001207654">
    <property type="component" value="Unassembled WGS sequence"/>
</dbReference>
<protein>
    <submittedName>
        <fullName evidence="2">ATP-binding protein</fullName>
    </submittedName>
</protein>
<accession>A0ABT4AEI5</accession>
<dbReference type="Gene3D" id="3.30.565.10">
    <property type="entry name" value="Histidine kinase-like ATPase, C-terminal domain"/>
    <property type="match status" value="1"/>
</dbReference>
<dbReference type="Pfam" id="PF02518">
    <property type="entry name" value="HATPase_c"/>
    <property type="match status" value="1"/>
</dbReference>
<proteinExistence type="predicted"/>
<dbReference type="InterPro" id="IPR036890">
    <property type="entry name" value="HATPase_C_sf"/>
</dbReference>